<reference evidence="2" key="1">
    <citation type="submission" date="2018-01" db="EMBL/GenBank/DDBJ databases">
        <title>An insight into the sialome of Amazonian anophelines.</title>
        <authorList>
            <person name="Ribeiro J.M."/>
            <person name="Scarpassa V."/>
            <person name="Calvo E."/>
        </authorList>
    </citation>
    <scope>NUCLEOTIDE SEQUENCE</scope>
    <source>
        <tissue evidence="2">Salivary glands</tissue>
    </source>
</reference>
<keyword evidence="1" id="KW-0732">Signal</keyword>
<dbReference type="AlphaFoldDB" id="A0A2M3ZWZ4"/>
<evidence type="ECO:0000256" key="1">
    <source>
        <dbReference type="SAM" id="SignalP"/>
    </source>
</evidence>
<sequence length="74" mass="8302">MIRRRRRRPGMVLKGLLLCCAAVALIMHLRTQPAADASTSDGHADCCQCCRLPQLADPEKDVHHGRDRQPLWKG</sequence>
<feature type="signal peptide" evidence="1">
    <location>
        <begin position="1"/>
        <end position="31"/>
    </location>
</feature>
<name>A0A2M3ZWZ4_9DIPT</name>
<organism evidence="2">
    <name type="scientific">Anopheles braziliensis</name>
    <dbReference type="NCBI Taxonomy" id="58242"/>
    <lineage>
        <taxon>Eukaryota</taxon>
        <taxon>Metazoa</taxon>
        <taxon>Ecdysozoa</taxon>
        <taxon>Arthropoda</taxon>
        <taxon>Hexapoda</taxon>
        <taxon>Insecta</taxon>
        <taxon>Pterygota</taxon>
        <taxon>Neoptera</taxon>
        <taxon>Endopterygota</taxon>
        <taxon>Diptera</taxon>
        <taxon>Nematocera</taxon>
        <taxon>Culicoidea</taxon>
        <taxon>Culicidae</taxon>
        <taxon>Anophelinae</taxon>
        <taxon>Anopheles</taxon>
    </lineage>
</organism>
<evidence type="ECO:0000313" key="2">
    <source>
        <dbReference type="EMBL" id="MBW33031.1"/>
    </source>
</evidence>
<accession>A0A2M3ZWZ4</accession>
<dbReference type="EMBL" id="GGFM01012280">
    <property type="protein sequence ID" value="MBW33031.1"/>
    <property type="molecule type" value="Transcribed_RNA"/>
</dbReference>
<protein>
    <submittedName>
        <fullName evidence="2">Putative secreted peptide</fullName>
    </submittedName>
</protein>
<proteinExistence type="predicted"/>
<feature type="chain" id="PRO_5014850274" evidence="1">
    <location>
        <begin position="32"/>
        <end position="74"/>
    </location>
</feature>